<sequence length="437" mass="49038">MFSIPFDETGEATRIVRAGMFILIVFVGGFFTWSWLAPISGAVIADGIVKIDTNRKTLQHLEGGIVNEILVREGDYVSAGQTLLILEDAEIRANLVILRDQLHAELARKARLEAEKRFADAIRFPEELSHARDPKIAQLLANERALFQATKKSLDDEIAIVRRELGHAREEEASIAAKIGATRETIRYKQERVAAGEALAARQFIEKNQFLQLKEDLALTRSNLSEMEAQLASVRQRQSELELRIVSLRNEFAKKADDELKDCEKAIFELREKIRPAELTLGRFRVTAPIDGQVIDLKVSTVGGVVRPGDPLMDLVPKQRELVVEVKVKTNDIDLVHVAQRADLQLLAYNSRTVPHVGGSVVYVSGDALEDKTDPHTPRYYLAHIRVDEQELNKLPNIRLAPGMPVTAFIQTRPKTFFEMLIKPFEDAVARGVRAES</sequence>
<keyword evidence="8 9" id="KW-0472">Membrane</keyword>
<dbReference type="InterPro" id="IPR058982">
    <property type="entry name" value="Beta-barrel_AprE"/>
</dbReference>
<feature type="coiled-coil region" evidence="10">
    <location>
        <begin position="210"/>
        <end position="273"/>
    </location>
</feature>
<keyword evidence="6 9" id="KW-0812">Transmembrane</keyword>
<proteinExistence type="inferred from homology"/>
<dbReference type="PANTHER" id="PTHR30386">
    <property type="entry name" value="MEMBRANE FUSION SUBUNIT OF EMRAB-TOLC MULTIDRUG EFFLUX PUMP"/>
    <property type="match status" value="1"/>
</dbReference>
<dbReference type="InterPro" id="IPR050739">
    <property type="entry name" value="MFP"/>
</dbReference>
<dbReference type="RefSeq" id="WP_348759616.1">
    <property type="nucleotide sequence ID" value="NZ_OZ026884.1"/>
</dbReference>
<evidence type="ECO:0000256" key="8">
    <source>
        <dbReference type="ARBA" id="ARBA00023136"/>
    </source>
</evidence>
<keyword evidence="14" id="KW-1185">Reference proteome</keyword>
<evidence type="ECO:0000256" key="3">
    <source>
        <dbReference type="ARBA" id="ARBA00022448"/>
    </source>
</evidence>
<dbReference type="SUPFAM" id="SSF111369">
    <property type="entry name" value="HlyD-like secretion proteins"/>
    <property type="match status" value="1"/>
</dbReference>
<dbReference type="Gene3D" id="2.40.30.170">
    <property type="match status" value="1"/>
</dbReference>
<evidence type="ECO:0000256" key="6">
    <source>
        <dbReference type="ARBA" id="ARBA00022692"/>
    </source>
</evidence>
<evidence type="ECO:0000259" key="11">
    <source>
        <dbReference type="Pfam" id="PF25994"/>
    </source>
</evidence>
<dbReference type="NCBIfam" id="TIGR01843">
    <property type="entry name" value="type_I_hlyD"/>
    <property type="match status" value="1"/>
</dbReference>
<evidence type="ECO:0000259" key="12">
    <source>
        <dbReference type="Pfam" id="PF26002"/>
    </source>
</evidence>
<feature type="domain" description="AprE-like long alpha-helical hairpin" evidence="11">
    <location>
        <begin position="92"/>
        <end position="278"/>
    </location>
</feature>
<evidence type="ECO:0000313" key="14">
    <source>
        <dbReference type="Proteomes" id="UP001497493"/>
    </source>
</evidence>
<evidence type="ECO:0000256" key="7">
    <source>
        <dbReference type="ARBA" id="ARBA00022989"/>
    </source>
</evidence>
<protein>
    <recommendedName>
        <fullName evidence="9">Membrane fusion protein (MFP) family protein</fullName>
    </recommendedName>
</protein>
<organism evidence="13 14">
    <name type="scientific">Candidatus Methylocalor cossyra</name>
    <dbReference type="NCBI Taxonomy" id="3108543"/>
    <lineage>
        <taxon>Bacteria</taxon>
        <taxon>Pseudomonadati</taxon>
        <taxon>Pseudomonadota</taxon>
        <taxon>Gammaproteobacteria</taxon>
        <taxon>Methylococcales</taxon>
        <taxon>Methylococcaceae</taxon>
        <taxon>Candidatus Methylocalor</taxon>
    </lineage>
</organism>
<feature type="domain" description="AprE-like beta-barrel" evidence="12">
    <location>
        <begin position="322"/>
        <end position="413"/>
    </location>
</feature>
<accession>A0ABM9NHP4</accession>
<dbReference type="Pfam" id="PF25994">
    <property type="entry name" value="HH_AprE"/>
    <property type="match status" value="1"/>
</dbReference>
<dbReference type="Gene3D" id="2.40.50.100">
    <property type="match status" value="1"/>
</dbReference>
<feature type="transmembrane region" description="Helical" evidence="9">
    <location>
        <begin position="15"/>
        <end position="36"/>
    </location>
</feature>
<name>A0ABM9NHP4_9GAMM</name>
<evidence type="ECO:0000256" key="5">
    <source>
        <dbReference type="ARBA" id="ARBA00022519"/>
    </source>
</evidence>
<dbReference type="EMBL" id="OZ026884">
    <property type="protein sequence ID" value="CAL1240107.1"/>
    <property type="molecule type" value="Genomic_DNA"/>
</dbReference>
<evidence type="ECO:0000256" key="9">
    <source>
        <dbReference type="RuleBase" id="RU365093"/>
    </source>
</evidence>
<evidence type="ECO:0000256" key="4">
    <source>
        <dbReference type="ARBA" id="ARBA00022475"/>
    </source>
</evidence>
<reference evidence="13 14" key="1">
    <citation type="submission" date="2024-04" db="EMBL/GenBank/DDBJ databases">
        <authorList>
            <person name="Cremers G."/>
        </authorList>
    </citation>
    <scope>NUCLEOTIDE SEQUENCE [LARGE SCALE GENOMIC DNA]</scope>
    <source>
        <strain evidence="13">MeCH1-AG</strain>
    </source>
</reference>
<dbReference type="PRINTS" id="PR01490">
    <property type="entry name" value="RTXTOXIND"/>
</dbReference>
<evidence type="ECO:0000313" key="13">
    <source>
        <dbReference type="EMBL" id="CAL1240107.1"/>
    </source>
</evidence>
<dbReference type="Pfam" id="PF26002">
    <property type="entry name" value="Beta-barrel_AprE"/>
    <property type="match status" value="1"/>
</dbReference>
<comment type="similarity">
    <text evidence="2 9">Belongs to the membrane fusion protein (MFP) (TC 8.A.1) family.</text>
</comment>
<keyword evidence="4 9" id="KW-1003">Cell membrane</keyword>
<gene>
    <name evidence="13" type="ORF">MECH1_V1_1331</name>
</gene>
<evidence type="ECO:0000256" key="1">
    <source>
        <dbReference type="ARBA" id="ARBA00004377"/>
    </source>
</evidence>
<evidence type="ECO:0000256" key="2">
    <source>
        <dbReference type="ARBA" id="ARBA00009477"/>
    </source>
</evidence>
<comment type="subcellular location">
    <subcellularLocation>
        <location evidence="1 9">Cell inner membrane</location>
        <topology evidence="1 9">Single-pass membrane protein</topology>
    </subcellularLocation>
</comment>
<dbReference type="InterPro" id="IPR058781">
    <property type="entry name" value="HH_AprE-like"/>
</dbReference>
<keyword evidence="10" id="KW-0175">Coiled coil</keyword>
<keyword evidence="7 9" id="KW-1133">Transmembrane helix</keyword>
<evidence type="ECO:0000256" key="10">
    <source>
        <dbReference type="SAM" id="Coils"/>
    </source>
</evidence>
<dbReference type="Proteomes" id="UP001497493">
    <property type="component" value="Chromosome"/>
</dbReference>
<keyword evidence="5 9" id="KW-0997">Cell inner membrane</keyword>
<keyword evidence="3 9" id="KW-0813">Transport</keyword>
<dbReference type="PANTHER" id="PTHR30386:SF17">
    <property type="entry name" value="ALKALINE PROTEASE SECRETION PROTEIN APRE"/>
    <property type="match status" value="1"/>
</dbReference>
<dbReference type="InterPro" id="IPR010129">
    <property type="entry name" value="T1SS_HlyD"/>
</dbReference>